<protein>
    <submittedName>
        <fullName evidence="1">Poly(A)-binding protein 5</fullName>
    </submittedName>
</protein>
<dbReference type="EMBL" id="BKCP01008070">
    <property type="protein sequence ID" value="GER47899.1"/>
    <property type="molecule type" value="Genomic_DNA"/>
</dbReference>
<evidence type="ECO:0000313" key="2">
    <source>
        <dbReference type="Proteomes" id="UP000325081"/>
    </source>
</evidence>
<organism evidence="1 2">
    <name type="scientific">Striga asiatica</name>
    <name type="common">Asiatic witchweed</name>
    <name type="synonym">Buchnera asiatica</name>
    <dbReference type="NCBI Taxonomy" id="4170"/>
    <lineage>
        <taxon>Eukaryota</taxon>
        <taxon>Viridiplantae</taxon>
        <taxon>Streptophyta</taxon>
        <taxon>Embryophyta</taxon>
        <taxon>Tracheophyta</taxon>
        <taxon>Spermatophyta</taxon>
        <taxon>Magnoliopsida</taxon>
        <taxon>eudicotyledons</taxon>
        <taxon>Gunneridae</taxon>
        <taxon>Pentapetalae</taxon>
        <taxon>asterids</taxon>
        <taxon>lamiids</taxon>
        <taxon>Lamiales</taxon>
        <taxon>Orobanchaceae</taxon>
        <taxon>Buchnereae</taxon>
        <taxon>Striga</taxon>
    </lineage>
</organism>
<dbReference type="AlphaFoldDB" id="A0A5A7QS63"/>
<gene>
    <name evidence="1" type="ORF">STAS_25047</name>
</gene>
<sequence>MKSGGIFKPGGSKDSGAERTEIDVGDCDVTGYDFSDRFENIFEAQGLLWFLISQVLKEWETYKTEIDLGLGQARFRKLDKNCVSLGFAFSYLVRSQNCAGREENIRCNFHEKDITKMSNV</sequence>
<accession>A0A5A7QS63</accession>
<proteinExistence type="predicted"/>
<dbReference type="Proteomes" id="UP000325081">
    <property type="component" value="Unassembled WGS sequence"/>
</dbReference>
<comment type="caution">
    <text evidence="1">The sequence shown here is derived from an EMBL/GenBank/DDBJ whole genome shotgun (WGS) entry which is preliminary data.</text>
</comment>
<name>A0A5A7QS63_STRAF</name>
<keyword evidence="2" id="KW-1185">Reference proteome</keyword>
<evidence type="ECO:0000313" key="1">
    <source>
        <dbReference type="EMBL" id="GER47899.1"/>
    </source>
</evidence>
<reference evidence="2" key="1">
    <citation type="journal article" date="2019" name="Curr. Biol.">
        <title>Genome Sequence of Striga asiatica Provides Insight into the Evolution of Plant Parasitism.</title>
        <authorList>
            <person name="Yoshida S."/>
            <person name="Kim S."/>
            <person name="Wafula E.K."/>
            <person name="Tanskanen J."/>
            <person name="Kim Y.M."/>
            <person name="Honaas L."/>
            <person name="Yang Z."/>
            <person name="Spallek T."/>
            <person name="Conn C.E."/>
            <person name="Ichihashi Y."/>
            <person name="Cheong K."/>
            <person name="Cui S."/>
            <person name="Der J.P."/>
            <person name="Gundlach H."/>
            <person name="Jiao Y."/>
            <person name="Hori C."/>
            <person name="Ishida J.K."/>
            <person name="Kasahara H."/>
            <person name="Kiba T."/>
            <person name="Kim M.S."/>
            <person name="Koo N."/>
            <person name="Laohavisit A."/>
            <person name="Lee Y.H."/>
            <person name="Lumba S."/>
            <person name="McCourt P."/>
            <person name="Mortimer J.C."/>
            <person name="Mutuku J.M."/>
            <person name="Nomura T."/>
            <person name="Sasaki-Sekimoto Y."/>
            <person name="Seto Y."/>
            <person name="Wang Y."/>
            <person name="Wakatake T."/>
            <person name="Sakakibara H."/>
            <person name="Demura T."/>
            <person name="Yamaguchi S."/>
            <person name="Yoneyama K."/>
            <person name="Manabe R.I."/>
            <person name="Nelson D.C."/>
            <person name="Schulman A.H."/>
            <person name="Timko M.P."/>
            <person name="dePamphilis C.W."/>
            <person name="Choi D."/>
            <person name="Shirasu K."/>
        </authorList>
    </citation>
    <scope>NUCLEOTIDE SEQUENCE [LARGE SCALE GENOMIC DNA]</scope>
    <source>
        <strain evidence="2">cv. UVA1</strain>
    </source>
</reference>